<dbReference type="Proteomes" id="UP000887565">
    <property type="component" value="Unplaced"/>
</dbReference>
<protein>
    <submittedName>
        <fullName evidence="3">Uncharacterized protein</fullName>
    </submittedName>
</protein>
<organism evidence="2 3">
    <name type="scientific">Romanomermis culicivorax</name>
    <name type="common">Nematode worm</name>
    <dbReference type="NCBI Taxonomy" id="13658"/>
    <lineage>
        <taxon>Eukaryota</taxon>
        <taxon>Metazoa</taxon>
        <taxon>Ecdysozoa</taxon>
        <taxon>Nematoda</taxon>
        <taxon>Enoplea</taxon>
        <taxon>Dorylaimia</taxon>
        <taxon>Mermithida</taxon>
        <taxon>Mermithoidea</taxon>
        <taxon>Mermithidae</taxon>
        <taxon>Romanomermis</taxon>
    </lineage>
</organism>
<feature type="compositionally biased region" description="Polar residues" evidence="1">
    <location>
        <begin position="1"/>
        <end position="10"/>
    </location>
</feature>
<name>A0A915K421_ROMCU</name>
<dbReference type="WBParaSite" id="nRc.2.0.1.t32595-RA">
    <property type="protein sequence ID" value="nRc.2.0.1.t32595-RA"/>
    <property type="gene ID" value="nRc.2.0.1.g32595"/>
</dbReference>
<dbReference type="AlphaFoldDB" id="A0A915K421"/>
<evidence type="ECO:0000313" key="3">
    <source>
        <dbReference type="WBParaSite" id="nRc.2.0.1.t32595-RA"/>
    </source>
</evidence>
<feature type="region of interest" description="Disordered" evidence="1">
    <location>
        <begin position="1"/>
        <end position="22"/>
    </location>
</feature>
<accession>A0A915K421</accession>
<evidence type="ECO:0000313" key="2">
    <source>
        <dbReference type="Proteomes" id="UP000887565"/>
    </source>
</evidence>
<keyword evidence="2" id="KW-1185">Reference proteome</keyword>
<reference evidence="3" key="1">
    <citation type="submission" date="2022-11" db="UniProtKB">
        <authorList>
            <consortium name="WormBaseParasite"/>
        </authorList>
    </citation>
    <scope>IDENTIFICATION</scope>
</reference>
<evidence type="ECO:0000256" key="1">
    <source>
        <dbReference type="SAM" id="MobiDB-lite"/>
    </source>
</evidence>
<sequence>MKYGNKNLQPVTAGAGRRSRALTNSPSKDQLVNFLNLTVCSLLKRSNIKIHRNFRGFAPKFFLSLLLFRPNLLNVIDFKLIFYLRSANKTSATLMTKFLFQNLL</sequence>
<proteinExistence type="predicted"/>